<dbReference type="InterPro" id="IPR033749">
    <property type="entry name" value="Polyprenyl_synt_CS"/>
</dbReference>
<reference evidence="8 9" key="1">
    <citation type="submission" date="2019-09" db="EMBL/GenBank/DDBJ databases">
        <authorList>
            <person name="Chandra G."/>
            <person name="Truman W A."/>
        </authorList>
    </citation>
    <scope>NUCLEOTIDE SEQUENCE [LARGE SCALE GENOMIC DNA]</scope>
    <source>
        <strain evidence="8">PS645</strain>
    </source>
</reference>
<name>A0A5E6PA47_PSEFL</name>
<evidence type="ECO:0000313" key="8">
    <source>
        <dbReference type="EMBL" id="VVM38207.1"/>
    </source>
</evidence>
<dbReference type="Gene3D" id="1.10.600.10">
    <property type="entry name" value="Farnesyl Diphosphate Synthase"/>
    <property type="match status" value="1"/>
</dbReference>
<dbReference type="GO" id="GO:0004311">
    <property type="term" value="F:geranylgeranyl diphosphate synthase activity"/>
    <property type="evidence" value="ECO:0007669"/>
    <property type="project" value="UniProtKB-EC"/>
</dbReference>
<dbReference type="SUPFAM" id="SSF48576">
    <property type="entry name" value="Terpenoid synthases"/>
    <property type="match status" value="1"/>
</dbReference>
<organism evidence="8 9">
    <name type="scientific">Pseudomonas fluorescens</name>
    <dbReference type="NCBI Taxonomy" id="294"/>
    <lineage>
        <taxon>Bacteria</taxon>
        <taxon>Pseudomonadati</taxon>
        <taxon>Pseudomonadota</taxon>
        <taxon>Gammaproteobacteria</taxon>
        <taxon>Pseudomonadales</taxon>
        <taxon>Pseudomonadaceae</taxon>
        <taxon>Pseudomonas</taxon>
    </lineage>
</organism>
<dbReference type="PROSITE" id="PS00723">
    <property type="entry name" value="POLYPRENYL_SYNTHASE_1"/>
    <property type="match status" value="1"/>
</dbReference>
<dbReference type="PANTHER" id="PTHR43281:SF1">
    <property type="entry name" value="FARNESYL DIPHOSPHATE SYNTHASE"/>
    <property type="match status" value="1"/>
</dbReference>
<gene>
    <name evidence="8" type="primary">crtE</name>
    <name evidence="8" type="ORF">PS645_00133</name>
</gene>
<dbReference type="InterPro" id="IPR000092">
    <property type="entry name" value="Polyprenyl_synt"/>
</dbReference>
<dbReference type="GO" id="GO:0046872">
    <property type="term" value="F:metal ion binding"/>
    <property type="evidence" value="ECO:0007669"/>
    <property type="project" value="UniProtKB-KW"/>
</dbReference>
<dbReference type="RefSeq" id="WP_150578662.1">
    <property type="nucleotide sequence ID" value="NZ_CABVGX010000001.1"/>
</dbReference>
<keyword evidence="5" id="KW-0460">Magnesium</keyword>
<dbReference type="Proteomes" id="UP000325607">
    <property type="component" value="Unassembled WGS sequence"/>
</dbReference>
<dbReference type="FunFam" id="1.10.600.10:FF:000001">
    <property type="entry name" value="Geranylgeranyl diphosphate synthase"/>
    <property type="match status" value="1"/>
</dbReference>
<evidence type="ECO:0000256" key="4">
    <source>
        <dbReference type="ARBA" id="ARBA00022723"/>
    </source>
</evidence>
<dbReference type="EMBL" id="CABVGX010000001">
    <property type="protein sequence ID" value="VVM38207.1"/>
    <property type="molecule type" value="Genomic_DNA"/>
</dbReference>
<accession>A0A5E6PA47</accession>
<evidence type="ECO:0000256" key="3">
    <source>
        <dbReference type="ARBA" id="ARBA00022679"/>
    </source>
</evidence>
<protein>
    <submittedName>
        <fullName evidence="8">Geranylgeranyl diphosphate synthase</fullName>
        <ecNumber evidence="8">2.5.1.29</ecNumber>
    </submittedName>
</protein>
<dbReference type="PANTHER" id="PTHR43281">
    <property type="entry name" value="FARNESYL DIPHOSPHATE SYNTHASE"/>
    <property type="match status" value="1"/>
</dbReference>
<proteinExistence type="inferred from homology"/>
<evidence type="ECO:0000256" key="6">
    <source>
        <dbReference type="ARBA" id="ARBA00023229"/>
    </source>
</evidence>
<evidence type="ECO:0000256" key="7">
    <source>
        <dbReference type="RuleBase" id="RU004466"/>
    </source>
</evidence>
<dbReference type="GO" id="GO:0008654">
    <property type="term" value="P:phospholipid biosynthetic process"/>
    <property type="evidence" value="ECO:0007669"/>
    <property type="project" value="UniProtKB-ARBA"/>
</dbReference>
<dbReference type="GO" id="GO:0016114">
    <property type="term" value="P:terpenoid biosynthetic process"/>
    <property type="evidence" value="ECO:0007669"/>
    <property type="project" value="UniProtKB-ARBA"/>
</dbReference>
<keyword evidence="6" id="KW-0414">Isoprene biosynthesis</keyword>
<keyword evidence="4" id="KW-0479">Metal-binding</keyword>
<dbReference type="SFLD" id="SFLDS00005">
    <property type="entry name" value="Isoprenoid_Synthase_Type_I"/>
    <property type="match status" value="1"/>
</dbReference>
<evidence type="ECO:0000256" key="2">
    <source>
        <dbReference type="ARBA" id="ARBA00006706"/>
    </source>
</evidence>
<dbReference type="InterPro" id="IPR008949">
    <property type="entry name" value="Isoprenoid_synthase_dom_sf"/>
</dbReference>
<sequence>MTMNSGPSLDNGFVEHLAALRAAIDCRLQQLLPDAGNGTNLVTQAMRESTLAPGKRMRPILLLLAAEGLGHKGNQALDLGCAVEMVHAASLVLDDMPCMDDARLRRGRPTVHLQFGQDVAILTAVALLSRAFGVVAAIEGLAPEIRTQLVEVMAEAVGTQGLVLGQYQDLRDGQKSRDAEQIALTNSLKTGVLFGAIMDMAWLVGSADEHIRPVLQSFAMELGQAFQLYDDLQDKCIDNNKDQDKDNGKSTFVSLFGEQRVTERLRAHLANAEQHLYQVYGGSPMIGSYMKMIFWNTAINR</sequence>
<comment type="cofactor">
    <cofactor evidence="1">
        <name>Mg(2+)</name>
        <dbReference type="ChEBI" id="CHEBI:18420"/>
    </cofactor>
</comment>
<evidence type="ECO:0000256" key="5">
    <source>
        <dbReference type="ARBA" id="ARBA00022842"/>
    </source>
</evidence>
<comment type="similarity">
    <text evidence="2 7">Belongs to the FPP/GGPP synthase family.</text>
</comment>
<dbReference type="AlphaFoldDB" id="A0A5E6PA47"/>
<dbReference type="OrthoDB" id="9805316at2"/>
<dbReference type="Pfam" id="PF00348">
    <property type="entry name" value="polyprenyl_synt"/>
    <property type="match status" value="1"/>
</dbReference>
<dbReference type="EC" id="2.5.1.29" evidence="8"/>
<evidence type="ECO:0000256" key="1">
    <source>
        <dbReference type="ARBA" id="ARBA00001946"/>
    </source>
</evidence>
<dbReference type="PROSITE" id="PS00444">
    <property type="entry name" value="POLYPRENYL_SYNTHASE_2"/>
    <property type="match status" value="1"/>
</dbReference>
<keyword evidence="3 7" id="KW-0808">Transferase</keyword>
<evidence type="ECO:0000313" key="9">
    <source>
        <dbReference type="Proteomes" id="UP000325607"/>
    </source>
</evidence>